<dbReference type="RefSeq" id="WP_113657358.1">
    <property type="nucleotide sequence ID" value="NZ_KZ845663.1"/>
</dbReference>
<proteinExistence type="predicted"/>
<name>A0A364K8Y0_9BACL</name>
<evidence type="ECO:0000313" key="2">
    <source>
        <dbReference type="Proteomes" id="UP000251213"/>
    </source>
</evidence>
<reference evidence="1 2" key="1">
    <citation type="submission" date="2018-06" db="EMBL/GenBank/DDBJ databases">
        <title>Thermoflavimicrobium daqus sp. nov., a thermophilic microbe isolated from Moutai-flavour Daqu.</title>
        <authorList>
            <person name="Wang X."/>
            <person name="Zhou H."/>
        </authorList>
    </citation>
    <scope>NUCLEOTIDE SEQUENCE [LARGE SCALE GENOMIC DNA]</scope>
    <source>
        <strain evidence="1 2">FBKL4.011</strain>
    </source>
</reference>
<dbReference type="OrthoDB" id="1842465at2"/>
<gene>
    <name evidence="1" type="ORF">DL897_01490</name>
</gene>
<evidence type="ECO:0000313" key="1">
    <source>
        <dbReference type="EMBL" id="RAL26753.1"/>
    </source>
</evidence>
<dbReference type="EMBL" id="QJKK01000001">
    <property type="protein sequence ID" value="RAL26753.1"/>
    <property type="molecule type" value="Genomic_DNA"/>
</dbReference>
<comment type="caution">
    <text evidence="1">The sequence shown here is derived from an EMBL/GenBank/DDBJ whole genome shotgun (WGS) entry which is preliminary data.</text>
</comment>
<organism evidence="1 2">
    <name type="scientific">Thermoflavimicrobium daqui</name>
    <dbReference type="NCBI Taxonomy" id="2137476"/>
    <lineage>
        <taxon>Bacteria</taxon>
        <taxon>Bacillati</taxon>
        <taxon>Bacillota</taxon>
        <taxon>Bacilli</taxon>
        <taxon>Bacillales</taxon>
        <taxon>Thermoactinomycetaceae</taxon>
        <taxon>Thermoflavimicrobium</taxon>
    </lineage>
</organism>
<sequence>MKSIKPRPPISLNAKSISSLSFWKIWPNLPSEILAWLELEQDEYYSLIPHDQVITYIQSAIQYGNELAVKFPTYQGLKELCNLLIKDGIRVNFPSRHSSSEWIRAQYHSRSSTIEVYQTSLQQLQDFFLYRCKEAVKKEDLIALHLYHEWFHYLEEQKYGRTDQLLPKVRVKKWGSFSIKHTIYQTREIAAHAFTQTMLRLEWSPLLLDQLLLFLHQGWTRVQIREHFSQLRLRFDQLLQEQSQEEDSKETKT</sequence>
<dbReference type="AlphaFoldDB" id="A0A364K8Y0"/>
<accession>A0A364K8Y0</accession>
<keyword evidence="2" id="KW-1185">Reference proteome</keyword>
<reference evidence="1 2" key="2">
    <citation type="submission" date="2018-06" db="EMBL/GenBank/DDBJ databases">
        <authorList>
            <person name="Zhirakovskaya E."/>
        </authorList>
    </citation>
    <scope>NUCLEOTIDE SEQUENCE [LARGE SCALE GENOMIC DNA]</scope>
    <source>
        <strain evidence="1 2">FBKL4.011</strain>
    </source>
</reference>
<dbReference type="Proteomes" id="UP000251213">
    <property type="component" value="Unassembled WGS sequence"/>
</dbReference>
<protein>
    <submittedName>
        <fullName evidence="1">Uncharacterized protein</fullName>
    </submittedName>
</protein>